<evidence type="ECO:0000313" key="6">
    <source>
        <dbReference type="Proteomes" id="UP000748067"/>
    </source>
</evidence>
<reference evidence="3 6" key="1">
    <citation type="submission" date="2015-01" db="EMBL/GenBank/DDBJ databases">
        <title>Genome Sequence of Pseudomonas antarctica CMS 35.</title>
        <authorList>
            <person name="Voget S."/>
            <person name="Chow J."/>
            <person name="Daniel R."/>
            <person name="Streit W."/>
        </authorList>
    </citation>
    <scope>NUCLEOTIDE SEQUENCE [LARGE SCALE GENOMIC DNA]</scope>
    <source>
        <strain evidence="3 6">CMS 35</strain>
    </source>
</reference>
<dbReference type="AlphaFoldDB" id="A0A1H0C2E9"/>
<dbReference type="Gene3D" id="2.60.40.3140">
    <property type="match status" value="1"/>
</dbReference>
<proteinExistence type="predicted"/>
<dbReference type="Proteomes" id="UP000182470">
    <property type="component" value="Chromosome I"/>
</dbReference>
<feature type="chain" id="PRO_5009247319" evidence="1">
    <location>
        <begin position="28"/>
        <end position="622"/>
    </location>
</feature>
<dbReference type="EMBL" id="LT629704">
    <property type="protein sequence ID" value="SDN52061.1"/>
    <property type="molecule type" value="Genomic_DNA"/>
</dbReference>
<sequence length="622" mass="69626">MSRLYRFSCHRSLIAISLGLVTHSVSAALQPMAEAPLASDTELHCHFNRDASTDCTTTQHYTILKPNGREILSRIDFDYSEGDTFEVVSAQSTQPGAKPVALDAAQIDTRTAPNPDQGFSRDKQTSLAFPNLRVGTQIRYTVREHRAAKPLVTQFHYALTFGPSAFRRDHVKARFTAERPIQWRSELFDGFTVTPSANGKTLDVLQKAPTYLNYINESSSAALLRIPRLEVGSALDRQAYFGDFAQRYNQILAANLPAQAAAAVAAASRLAPAERVAALMQHINDHYRYLGDWRATERGYVPFNLAEIEQHGYGDCKDLATLLTAMLKASGLKAETAWVSRGDVAYALLIPGTNAPNHAIVRAEVDGQVWWLDPTNPVFAPGQTMPDIQDRWVLVNNAQGQVREEQIPLERPETTLRLDKQVHFDKQGNGATQATITFSRLPLMQMSVADRQQGTTATDQNLCAHFGNDISDCQIIRPLTAFVVHDGYTVNATLNDQRALEKLANDYVYTDESLKGRWDGFINYRRHDQQADLYLGNPETYDYSFTLTGGKMEKAIPGCQVRSPWYDLDLEGKRLDDGLRYHYRLSQKTRWLTHAEVASEAFGKMIEEARACAEQVHQVVKL</sequence>
<dbReference type="InterPro" id="IPR002931">
    <property type="entry name" value="Transglutaminase-like"/>
</dbReference>
<evidence type="ECO:0000256" key="1">
    <source>
        <dbReference type="SAM" id="SignalP"/>
    </source>
</evidence>
<feature type="signal peptide" evidence="1">
    <location>
        <begin position="1"/>
        <end position="27"/>
    </location>
</feature>
<evidence type="ECO:0000259" key="2">
    <source>
        <dbReference type="SMART" id="SM00460"/>
    </source>
</evidence>
<accession>A0A1H0C2E9</accession>
<dbReference type="Pfam" id="PF01841">
    <property type="entry name" value="Transglut_core"/>
    <property type="match status" value="1"/>
</dbReference>
<reference evidence="4 5" key="2">
    <citation type="submission" date="2016-10" db="EMBL/GenBank/DDBJ databases">
        <authorList>
            <person name="de Groot N.N."/>
        </authorList>
    </citation>
    <scope>NUCLEOTIDE SEQUENCE [LARGE SCALE GENOMIC DNA]</scope>
    <source>
        <strain evidence="4 5">BS2772</strain>
    </source>
</reference>
<dbReference type="Proteomes" id="UP000748067">
    <property type="component" value="Unassembled WGS sequence"/>
</dbReference>
<keyword evidence="1" id="KW-0732">Signal</keyword>
<dbReference type="InterPro" id="IPR038765">
    <property type="entry name" value="Papain-like_cys_pep_sf"/>
</dbReference>
<evidence type="ECO:0000313" key="4">
    <source>
        <dbReference type="EMBL" id="SDN52061.1"/>
    </source>
</evidence>
<dbReference type="Pfam" id="PF12969">
    <property type="entry name" value="DUF3857"/>
    <property type="match status" value="1"/>
</dbReference>
<dbReference type="EMBL" id="JXDI01000003">
    <property type="protein sequence ID" value="KAF2406777.1"/>
    <property type="molecule type" value="Genomic_DNA"/>
</dbReference>
<protein>
    <submittedName>
        <fullName evidence="4">Transglutaminase-like superfamily protein</fullName>
    </submittedName>
</protein>
<gene>
    <name evidence="3" type="ORF">PSAN_49550</name>
    <name evidence="4" type="ORF">SAMN04490179_4616</name>
</gene>
<evidence type="ECO:0000313" key="5">
    <source>
        <dbReference type="Proteomes" id="UP000182470"/>
    </source>
</evidence>
<name>A0A1H0C2E9_9PSED</name>
<feature type="domain" description="Transglutaminase-like" evidence="2">
    <location>
        <begin position="308"/>
        <end position="376"/>
    </location>
</feature>
<evidence type="ECO:0000313" key="3">
    <source>
        <dbReference type="EMBL" id="KAF2406777.1"/>
    </source>
</evidence>
<dbReference type="SMART" id="SM00460">
    <property type="entry name" value="TGc"/>
    <property type="match status" value="1"/>
</dbReference>
<keyword evidence="6" id="KW-1185">Reference proteome</keyword>
<dbReference type="InterPro" id="IPR024618">
    <property type="entry name" value="DUF3857"/>
</dbReference>
<organism evidence="4 5">
    <name type="scientific">Pseudomonas antarctica</name>
    <dbReference type="NCBI Taxonomy" id="219572"/>
    <lineage>
        <taxon>Bacteria</taxon>
        <taxon>Pseudomonadati</taxon>
        <taxon>Pseudomonadota</taxon>
        <taxon>Gammaproteobacteria</taxon>
        <taxon>Pseudomonadales</taxon>
        <taxon>Pseudomonadaceae</taxon>
        <taxon>Pseudomonas</taxon>
    </lineage>
</organism>
<dbReference type="SUPFAM" id="SSF54001">
    <property type="entry name" value="Cysteine proteinases"/>
    <property type="match status" value="1"/>
</dbReference>
<dbReference type="Gene3D" id="3.10.620.30">
    <property type="match status" value="1"/>
</dbReference>